<proteinExistence type="predicted"/>
<dbReference type="Proteomes" id="UP000007264">
    <property type="component" value="Unassembled WGS sequence"/>
</dbReference>
<reference evidence="1 2" key="1">
    <citation type="journal article" date="2012" name="Genome Biol.">
        <title>The genome of the polar eukaryotic microalga coccomyxa subellipsoidea reveals traits of cold adaptation.</title>
        <authorList>
            <person name="Blanc G."/>
            <person name="Agarkova I."/>
            <person name="Grimwood J."/>
            <person name="Kuo A."/>
            <person name="Brueggeman A."/>
            <person name="Dunigan D."/>
            <person name="Gurnon J."/>
            <person name="Ladunga I."/>
            <person name="Lindquist E."/>
            <person name="Lucas S."/>
            <person name="Pangilinan J."/>
            <person name="Proschold T."/>
            <person name="Salamov A."/>
            <person name="Schmutz J."/>
            <person name="Weeks D."/>
            <person name="Yamada T."/>
            <person name="Claverie J.M."/>
            <person name="Grigoriev I."/>
            <person name="Van Etten J."/>
            <person name="Lomsadze A."/>
            <person name="Borodovsky M."/>
        </authorList>
    </citation>
    <scope>NUCLEOTIDE SEQUENCE [LARGE SCALE GENOMIC DNA]</scope>
    <source>
        <strain evidence="1 2">C-169</strain>
    </source>
</reference>
<gene>
    <name evidence="1" type="ORF">COCSUDRAFT_33026</name>
</gene>
<dbReference type="RefSeq" id="XP_005648834.1">
    <property type="nucleotide sequence ID" value="XM_005648777.1"/>
</dbReference>
<comment type="caution">
    <text evidence="1">The sequence shown here is derived from an EMBL/GenBank/DDBJ whole genome shotgun (WGS) entry which is preliminary data.</text>
</comment>
<keyword evidence="2" id="KW-1185">Reference proteome</keyword>
<organism evidence="1 2">
    <name type="scientific">Coccomyxa subellipsoidea (strain C-169)</name>
    <name type="common">Green microalga</name>
    <dbReference type="NCBI Taxonomy" id="574566"/>
    <lineage>
        <taxon>Eukaryota</taxon>
        <taxon>Viridiplantae</taxon>
        <taxon>Chlorophyta</taxon>
        <taxon>core chlorophytes</taxon>
        <taxon>Trebouxiophyceae</taxon>
        <taxon>Trebouxiophyceae incertae sedis</taxon>
        <taxon>Coccomyxaceae</taxon>
        <taxon>Coccomyxa</taxon>
        <taxon>Coccomyxa subellipsoidea</taxon>
    </lineage>
</organism>
<name>I0Z0X1_COCSC</name>
<dbReference type="AlphaFoldDB" id="I0Z0X1"/>
<dbReference type="GeneID" id="17042382"/>
<evidence type="ECO:0000313" key="2">
    <source>
        <dbReference type="Proteomes" id="UP000007264"/>
    </source>
</evidence>
<evidence type="ECO:0000313" key="1">
    <source>
        <dbReference type="EMBL" id="EIE24290.1"/>
    </source>
</evidence>
<dbReference type="KEGG" id="csl:COCSUDRAFT_33026"/>
<sequence>MAHRLLRLYMYGWLCHDKQIRVARLHCLLDQRSRSLDVWTGMLVIGLFSKYGELKGQEQSYVARIQRGHCCTESPIVSDLITLHTCQPALFSIDPRLGPRAAMHEIKCPATLDAENWI</sequence>
<dbReference type="EMBL" id="AGSI01000006">
    <property type="protein sequence ID" value="EIE24290.1"/>
    <property type="molecule type" value="Genomic_DNA"/>
</dbReference>
<protein>
    <submittedName>
        <fullName evidence="1">Uncharacterized protein</fullName>
    </submittedName>
</protein>
<accession>I0Z0X1</accession>